<dbReference type="EMBL" id="QEIN01000100">
    <property type="protein sequence ID" value="RCV58193.1"/>
    <property type="molecule type" value="Genomic_DNA"/>
</dbReference>
<proteinExistence type="predicted"/>
<gene>
    <name evidence="2" type="ORF">DEF24_14030</name>
</gene>
<feature type="region of interest" description="Disordered" evidence="1">
    <location>
        <begin position="1"/>
        <end position="103"/>
    </location>
</feature>
<name>A0A368T486_9ACTN</name>
<accession>A0A368T486</accession>
<sequence length="103" mass="10377">MACTGGPNIGQQARGRRAALLERAPPSAVLRDDGPRTASDGHAAEERLDRGRAAPRGGAGAEGRPSIPASVPGASRRRHGNTRTSPSLPSSAWPGAGGPAVPQ</sequence>
<evidence type="ECO:0000313" key="3">
    <source>
        <dbReference type="Proteomes" id="UP000253318"/>
    </source>
</evidence>
<dbReference type="AlphaFoldDB" id="A0A368T486"/>
<dbReference type="Proteomes" id="UP000253318">
    <property type="component" value="Unassembled WGS sequence"/>
</dbReference>
<feature type="compositionally biased region" description="Basic and acidic residues" evidence="1">
    <location>
        <begin position="42"/>
        <end position="52"/>
    </location>
</feature>
<evidence type="ECO:0000256" key="1">
    <source>
        <dbReference type="SAM" id="MobiDB-lite"/>
    </source>
</evidence>
<reference evidence="2 3" key="1">
    <citation type="submission" date="2018-04" db="EMBL/GenBank/DDBJ databases">
        <title>Novel actinobacteria from marine sediment.</title>
        <authorList>
            <person name="Ng Z.Y."/>
            <person name="Tan G.Y.A."/>
        </authorList>
    </citation>
    <scope>NUCLEOTIDE SEQUENCE [LARGE SCALE GENOMIC DNA]</scope>
    <source>
        <strain evidence="2 3">TPS81</strain>
    </source>
</reference>
<evidence type="ECO:0000313" key="2">
    <source>
        <dbReference type="EMBL" id="RCV58193.1"/>
    </source>
</evidence>
<organism evidence="2 3">
    <name type="scientific">Marinitenerispora sediminis</name>
    <dbReference type="NCBI Taxonomy" id="1931232"/>
    <lineage>
        <taxon>Bacteria</taxon>
        <taxon>Bacillati</taxon>
        <taxon>Actinomycetota</taxon>
        <taxon>Actinomycetes</taxon>
        <taxon>Streptosporangiales</taxon>
        <taxon>Nocardiopsidaceae</taxon>
        <taxon>Marinitenerispora</taxon>
    </lineage>
</organism>
<feature type="non-terminal residue" evidence="2">
    <location>
        <position position="103"/>
    </location>
</feature>
<protein>
    <submittedName>
        <fullName evidence="2">Uncharacterized protein</fullName>
    </submittedName>
</protein>
<comment type="caution">
    <text evidence="2">The sequence shown here is derived from an EMBL/GenBank/DDBJ whole genome shotgun (WGS) entry which is preliminary data.</text>
</comment>
<keyword evidence="3" id="KW-1185">Reference proteome</keyword>